<evidence type="ECO:0008006" key="3">
    <source>
        <dbReference type="Google" id="ProtNLM"/>
    </source>
</evidence>
<dbReference type="Proteomes" id="UP000214760">
    <property type="component" value="Unassembled WGS sequence"/>
</dbReference>
<proteinExistence type="predicted"/>
<dbReference type="RefSeq" id="WP_075034494.1">
    <property type="nucleotide sequence ID" value="NZ_FOZC01000015.1"/>
</dbReference>
<dbReference type="InterPro" id="IPR032360">
    <property type="entry name" value="DUF4869"/>
</dbReference>
<evidence type="ECO:0000313" key="2">
    <source>
        <dbReference type="Proteomes" id="UP000214760"/>
    </source>
</evidence>
<dbReference type="EMBL" id="FOZC01000015">
    <property type="protein sequence ID" value="SFR86419.1"/>
    <property type="molecule type" value="Genomic_DNA"/>
</dbReference>
<dbReference type="AlphaFoldDB" id="A0A1I6K5B8"/>
<protein>
    <recommendedName>
        <fullName evidence="3">DUF4869 domain-containing protein</fullName>
    </recommendedName>
</protein>
<gene>
    <name evidence="1" type="ORF">SAMN02910262_02265</name>
</gene>
<reference evidence="1 2" key="1">
    <citation type="submission" date="2016-10" db="EMBL/GenBank/DDBJ databases">
        <authorList>
            <person name="de Groot N.N."/>
        </authorList>
    </citation>
    <scope>NUCLEOTIDE SEQUENCE [LARGE SCALE GENOMIC DNA]</scope>
    <source>
        <strain evidence="1 2">F</strain>
    </source>
</reference>
<name>A0A1I6K5B8_9FIRM</name>
<accession>A0A1I6K5B8</accession>
<sequence>MLSIFFGYDKDAILNVDTYFNNTYDEAYFDDPFVRMIISKVDHSEVQDRQCILSPVLGQIPPERLSGGAKALILMYEEDDFYTDLIVCGRNCEKLILDIAEKKSIKCSLSGYDISFDNLGDNDHPTPVRCENDGSLLRNHEEFVLKMLELVGKKIPVPGGNQG</sequence>
<organism evidence="1 2">
    <name type="scientific">[Clostridium] aminophilum</name>
    <dbReference type="NCBI Taxonomy" id="1526"/>
    <lineage>
        <taxon>Bacteria</taxon>
        <taxon>Bacillati</taxon>
        <taxon>Bacillota</taxon>
        <taxon>Clostridia</taxon>
        <taxon>Lachnospirales</taxon>
        <taxon>Lachnospiraceae</taxon>
    </lineage>
</organism>
<evidence type="ECO:0000313" key="1">
    <source>
        <dbReference type="EMBL" id="SFR86419.1"/>
    </source>
</evidence>
<dbReference type="Pfam" id="PF16163">
    <property type="entry name" value="DUF4869"/>
    <property type="match status" value="1"/>
</dbReference>